<protein>
    <submittedName>
        <fullName evidence="1">Uncharacterized protein</fullName>
    </submittedName>
</protein>
<evidence type="ECO:0000313" key="2">
    <source>
        <dbReference type="Proteomes" id="UP000828390"/>
    </source>
</evidence>
<sequence length="126" mass="14441">MKHFYVKGKTVCKTTFMTYYDIKKTALSNLIHHMSEHGPSPRVHGNKGRRPKHSLNLEDVQRVVHFLLNMSESIGVFYPAAPRGNDNVPVVFLPSHFTKLGIYKEHEKLSISTHPRCIKLSAFKII</sequence>
<organism evidence="1 2">
    <name type="scientific">Dreissena polymorpha</name>
    <name type="common">Zebra mussel</name>
    <name type="synonym">Mytilus polymorpha</name>
    <dbReference type="NCBI Taxonomy" id="45954"/>
    <lineage>
        <taxon>Eukaryota</taxon>
        <taxon>Metazoa</taxon>
        <taxon>Spiralia</taxon>
        <taxon>Lophotrochozoa</taxon>
        <taxon>Mollusca</taxon>
        <taxon>Bivalvia</taxon>
        <taxon>Autobranchia</taxon>
        <taxon>Heteroconchia</taxon>
        <taxon>Euheterodonta</taxon>
        <taxon>Imparidentia</taxon>
        <taxon>Neoheterodontei</taxon>
        <taxon>Myida</taxon>
        <taxon>Dreissenoidea</taxon>
        <taxon>Dreissenidae</taxon>
        <taxon>Dreissena</taxon>
    </lineage>
</organism>
<reference evidence="1" key="2">
    <citation type="submission" date="2020-11" db="EMBL/GenBank/DDBJ databases">
        <authorList>
            <person name="McCartney M.A."/>
            <person name="Auch B."/>
            <person name="Kono T."/>
            <person name="Mallez S."/>
            <person name="Becker A."/>
            <person name="Gohl D.M."/>
            <person name="Silverstein K.A.T."/>
            <person name="Koren S."/>
            <person name="Bechman K.B."/>
            <person name="Herman A."/>
            <person name="Abrahante J.E."/>
            <person name="Garbe J."/>
        </authorList>
    </citation>
    <scope>NUCLEOTIDE SEQUENCE</scope>
    <source>
        <strain evidence="1">Duluth1</strain>
        <tissue evidence="1">Whole animal</tissue>
    </source>
</reference>
<dbReference type="AlphaFoldDB" id="A0A9D4ITZ3"/>
<accession>A0A9D4ITZ3</accession>
<gene>
    <name evidence="1" type="ORF">DPMN_164742</name>
</gene>
<dbReference type="PANTHER" id="PTHR34415:SF1">
    <property type="entry name" value="INTEGRASE CATALYTIC DOMAIN-CONTAINING PROTEIN"/>
    <property type="match status" value="1"/>
</dbReference>
<dbReference type="EMBL" id="JAIWYP010000008">
    <property type="protein sequence ID" value="KAH3786635.1"/>
    <property type="molecule type" value="Genomic_DNA"/>
</dbReference>
<name>A0A9D4ITZ3_DREPO</name>
<proteinExistence type="predicted"/>
<dbReference type="PANTHER" id="PTHR34415">
    <property type="entry name" value="INTEGRASE CATALYTIC DOMAIN-CONTAINING PROTEIN"/>
    <property type="match status" value="1"/>
</dbReference>
<reference evidence="1" key="1">
    <citation type="journal article" date="2019" name="bioRxiv">
        <title>The Genome of the Zebra Mussel, Dreissena polymorpha: A Resource for Invasive Species Research.</title>
        <authorList>
            <person name="McCartney M.A."/>
            <person name="Auch B."/>
            <person name="Kono T."/>
            <person name="Mallez S."/>
            <person name="Zhang Y."/>
            <person name="Obille A."/>
            <person name="Becker A."/>
            <person name="Abrahante J.E."/>
            <person name="Garbe J."/>
            <person name="Badalamenti J.P."/>
            <person name="Herman A."/>
            <person name="Mangelson H."/>
            <person name="Liachko I."/>
            <person name="Sullivan S."/>
            <person name="Sone E.D."/>
            <person name="Koren S."/>
            <person name="Silverstein K.A.T."/>
            <person name="Beckman K.B."/>
            <person name="Gohl D.M."/>
        </authorList>
    </citation>
    <scope>NUCLEOTIDE SEQUENCE</scope>
    <source>
        <strain evidence="1">Duluth1</strain>
        <tissue evidence="1">Whole animal</tissue>
    </source>
</reference>
<comment type="caution">
    <text evidence="1">The sequence shown here is derived from an EMBL/GenBank/DDBJ whole genome shotgun (WGS) entry which is preliminary data.</text>
</comment>
<dbReference type="Proteomes" id="UP000828390">
    <property type="component" value="Unassembled WGS sequence"/>
</dbReference>
<keyword evidence="2" id="KW-1185">Reference proteome</keyword>
<evidence type="ECO:0000313" key="1">
    <source>
        <dbReference type="EMBL" id="KAH3786635.1"/>
    </source>
</evidence>